<protein>
    <submittedName>
        <fullName evidence="1">Uncharacterized protein</fullName>
    </submittedName>
</protein>
<comment type="caution">
    <text evidence="1">The sequence shown here is derived from an EMBL/GenBank/DDBJ whole genome shotgun (WGS) entry which is preliminary data.</text>
</comment>
<reference evidence="1 2" key="1">
    <citation type="submission" date="2024-04" db="EMBL/GenBank/DDBJ databases">
        <title>Phyllosticta paracitricarpa is synonymous to the EU quarantine fungus P. citricarpa based on phylogenomic analyses.</title>
        <authorList>
            <consortium name="Lawrence Berkeley National Laboratory"/>
            <person name="Van Ingen-Buijs V.A."/>
            <person name="Van Westerhoven A.C."/>
            <person name="Haridas S."/>
            <person name="Skiadas P."/>
            <person name="Martin F."/>
            <person name="Groenewald J.Z."/>
            <person name="Crous P.W."/>
            <person name="Seidl M.F."/>
        </authorList>
    </citation>
    <scope>NUCLEOTIDE SEQUENCE [LARGE SCALE GENOMIC DNA]</scope>
    <source>
        <strain evidence="1 2">CBS 123374</strain>
    </source>
</reference>
<dbReference type="Proteomes" id="UP001492380">
    <property type="component" value="Unassembled WGS sequence"/>
</dbReference>
<proteinExistence type="predicted"/>
<evidence type="ECO:0000313" key="2">
    <source>
        <dbReference type="Proteomes" id="UP001492380"/>
    </source>
</evidence>
<organism evidence="1 2">
    <name type="scientific">Phyllosticta capitalensis</name>
    <dbReference type="NCBI Taxonomy" id="121624"/>
    <lineage>
        <taxon>Eukaryota</taxon>
        <taxon>Fungi</taxon>
        <taxon>Dikarya</taxon>
        <taxon>Ascomycota</taxon>
        <taxon>Pezizomycotina</taxon>
        <taxon>Dothideomycetes</taxon>
        <taxon>Dothideomycetes incertae sedis</taxon>
        <taxon>Botryosphaeriales</taxon>
        <taxon>Phyllostictaceae</taxon>
        <taxon>Phyllosticta</taxon>
    </lineage>
</organism>
<gene>
    <name evidence="1" type="ORF">HDK90DRAFT_515028</name>
</gene>
<sequence length="108" mass="12422">MSNSIFFYIHCRSKVAMFEELALDIYLALAPFQALTTEERSFMFEQLGILAKEVVRVERPLPNEACAQVVKDIRKAFEACVDHVHHGHFDYVRMLMGNFVAVVKRTGQ</sequence>
<dbReference type="EMBL" id="JBBWRZ010000012">
    <property type="protein sequence ID" value="KAK8224879.1"/>
    <property type="molecule type" value="Genomic_DNA"/>
</dbReference>
<keyword evidence="2" id="KW-1185">Reference proteome</keyword>
<name>A0ABR1YCF8_9PEZI</name>
<evidence type="ECO:0000313" key="1">
    <source>
        <dbReference type="EMBL" id="KAK8224879.1"/>
    </source>
</evidence>
<accession>A0ABR1YCF8</accession>